<reference evidence="1 2" key="1">
    <citation type="submission" date="2020-08" db="EMBL/GenBank/DDBJ databases">
        <title>Whole genome sequence of Shewanella sp strain PS-2.</title>
        <authorList>
            <person name="Das S.K."/>
        </authorList>
    </citation>
    <scope>NUCLEOTIDE SEQUENCE [LARGE SCALE GENOMIC DNA]</scope>
    <source>
        <strain evidence="1 2">PS-2</strain>
    </source>
</reference>
<comment type="caution">
    <text evidence="1">The sequence shown here is derived from an EMBL/GenBank/DDBJ whole genome shotgun (WGS) entry which is preliminary data.</text>
</comment>
<dbReference type="RefSeq" id="WP_240129188.1">
    <property type="nucleotide sequence ID" value="NZ_JACSDI010000001.1"/>
</dbReference>
<dbReference type="EMBL" id="JACSDI010000001">
    <property type="protein sequence ID" value="MCG9962380.1"/>
    <property type="molecule type" value="Genomic_DNA"/>
</dbReference>
<organism evidence="1 2">
    <name type="scientific">Shewanella cutis</name>
    <dbReference type="NCBI Taxonomy" id="2766780"/>
    <lineage>
        <taxon>Bacteria</taxon>
        <taxon>Pseudomonadati</taxon>
        <taxon>Pseudomonadota</taxon>
        <taxon>Gammaproteobacteria</taxon>
        <taxon>Alteromonadales</taxon>
        <taxon>Shewanellaceae</taxon>
        <taxon>Shewanella</taxon>
    </lineage>
</organism>
<accession>A0ABS9QPW3</accession>
<dbReference type="Pfam" id="PF11236">
    <property type="entry name" value="DUF3037"/>
    <property type="match status" value="1"/>
</dbReference>
<dbReference type="Proteomes" id="UP000829384">
    <property type="component" value="Unassembled WGS sequence"/>
</dbReference>
<name>A0ABS9QPW3_9GAMM</name>
<evidence type="ECO:0000313" key="1">
    <source>
        <dbReference type="EMBL" id="MCG9962380.1"/>
    </source>
</evidence>
<protein>
    <submittedName>
        <fullName evidence="1">DUF3037 domain-containing protein</fullName>
    </submittedName>
</protein>
<keyword evidence="2" id="KW-1185">Reference proteome</keyword>
<evidence type="ECO:0000313" key="2">
    <source>
        <dbReference type="Proteomes" id="UP000829384"/>
    </source>
</evidence>
<sequence>MNTICYYAIIRFMPFLETEEFANVGLVLFSPHNYYASYKLAPARFARVSNFFDDLEGRLYADTIAIFNDEMQRVTKLGTNLYGKDQLNFFKEVTRKRESILRFGELRAIATEEPQQALDELYNHYVGRNFNDKEYREEVMEKILRADLRNNVRTARFTKKQLMGEYNTAINMPFVANVQNCLKVIKPLAFDHDKPINLLEHGEKWINRVKRLLNFQTVEPQHMLFAIESPTKNKNDDLQDAFNVVEKGMRELEVNILPFDDKKSIYQFAKQLQIPEEKPFQLT</sequence>
<gene>
    <name evidence="1" type="ORF">H9J30_00275</name>
</gene>
<proteinExistence type="predicted"/>
<dbReference type="InterPro" id="IPR021398">
    <property type="entry name" value="DUF3037"/>
</dbReference>